<protein>
    <submittedName>
        <fullName evidence="2">Uncharacterized protein</fullName>
    </submittedName>
</protein>
<reference evidence="2 3" key="1">
    <citation type="submission" date="2019-08" db="EMBL/GenBank/DDBJ databases">
        <authorList>
            <person name="Peeters C."/>
        </authorList>
    </citation>
    <scope>NUCLEOTIDE SEQUENCE [LARGE SCALE GENOMIC DNA]</scope>
    <source>
        <strain evidence="2 3">LMG 20603</strain>
    </source>
</reference>
<feature type="signal peptide" evidence="1">
    <location>
        <begin position="1"/>
        <end position="18"/>
    </location>
</feature>
<accession>A0A5E5BX08</accession>
<feature type="chain" id="PRO_5022693130" evidence="1">
    <location>
        <begin position="19"/>
        <end position="148"/>
    </location>
</feature>
<dbReference type="RefSeq" id="WP_150561066.1">
    <property type="nucleotide sequence ID" value="NZ_CABPST010000012.1"/>
</dbReference>
<evidence type="ECO:0000313" key="2">
    <source>
        <dbReference type="EMBL" id="VVE89856.1"/>
    </source>
</evidence>
<dbReference type="AlphaFoldDB" id="A0A5E5BX08"/>
<organism evidence="2 3">
    <name type="scientific">Pandoraea bronchicola</name>
    <dbReference type="NCBI Taxonomy" id="2508287"/>
    <lineage>
        <taxon>Bacteria</taxon>
        <taxon>Pseudomonadati</taxon>
        <taxon>Pseudomonadota</taxon>
        <taxon>Betaproteobacteria</taxon>
        <taxon>Burkholderiales</taxon>
        <taxon>Burkholderiaceae</taxon>
        <taxon>Pandoraea</taxon>
    </lineage>
</organism>
<keyword evidence="1" id="KW-0732">Signal</keyword>
<name>A0A5E5BX08_9BURK</name>
<evidence type="ECO:0000313" key="3">
    <source>
        <dbReference type="Proteomes" id="UP000382040"/>
    </source>
</evidence>
<gene>
    <name evidence="2" type="ORF">PBR20603_03829</name>
</gene>
<dbReference type="EMBL" id="CABPST010000012">
    <property type="protein sequence ID" value="VVE89856.1"/>
    <property type="molecule type" value="Genomic_DNA"/>
</dbReference>
<evidence type="ECO:0000256" key="1">
    <source>
        <dbReference type="SAM" id="SignalP"/>
    </source>
</evidence>
<proteinExistence type="predicted"/>
<dbReference type="Proteomes" id="UP000382040">
    <property type="component" value="Unassembled WGS sequence"/>
</dbReference>
<dbReference type="OrthoDB" id="7063247at2"/>
<keyword evidence="3" id="KW-1185">Reference proteome</keyword>
<sequence>MRKHLLMLLCCVAAPAMTSVKYETQDLNGHSTNICVSSGKFSHDYYTLVVDKNVLFNLPDDYVEDIVLTHRAPEDAAIEFPAQASSAAWTVVRIIGGCVPVSEKKRLGGKVIGVEVARVCSFKWVYAKVSSLPADNMLCRFPSCRWLR</sequence>